<evidence type="ECO:0000313" key="3">
    <source>
        <dbReference type="Proteomes" id="UP000315842"/>
    </source>
</evidence>
<proteinExistence type="predicted"/>
<accession>A0A4Y3KBI0</accession>
<organism evidence="2 3">
    <name type="scientific">Cellulomonas uda</name>
    <dbReference type="NCBI Taxonomy" id="1714"/>
    <lineage>
        <taxon>Bacteria</taxon>
        <taxon>Bacillati</taxon>
        <taxon>Actinomycetota</taxon>
        <taxon>Actinomycetes</taxon>
        <taxon>Micrococcales</taxon>
        <taxon>Cellulomonadaceae</taxon>
        <taxon>Cellulomonas</taxon>
    </lineage>
</organism>
<dbReference type="InterPro" id="IPR012495">
    <property type="entry name" value="TadE-like_dom"/>
</dbReference>
<dbReference type="InterPro" id="IPR049790">
    <property type="entry name" value="Rv3655c/TadE"/>
</dbReference>
<evidence type="ECO:0000313" key="2">
    <source>
        <dbReference type="EMBL" id="GEA80365.1"/>
    </source>
</evidence>
<dbReference type="Pfam" id="PF07811">
    <property type="entry name" value="TadE"/>
    <property type="match status" value="1"/>
</dbReference>
<reference evidence="2 3" key="1">
    <citation type="submission" date="2019-06" db="EMBL/GenBank/DDBJ databases">
        <title>Whole genome shotgun sequence of Cellulomonas uda NBRC 3747.</title>
        <authorList>
            <person name="Hosoyama A."/>
            <person name="Uohara A."/>
            <person name="Ohji S."/>
            <person name="Ichikawa N."/>
        </authorList>
    </citation>
    <scope>NUCLEOTIDE SEQUENCE [LARGE SCALE GENOMIC DNA]</scope>
    <source>
        <strain evidence="2 3">NBRC 3747</strain>
    </source>
</reference>
<keyword evidence="3" id="KW-1185">Reference proteome</keyword>
<dbReference type="NCBIfam" id="NF041390">
    <property type="entry name" value="TadE_Rv3655c"/>
    <property type="match status" value="1"/>
</dbReference>
<evidence type="ECO:0000259" key="1">
    <source>
        <dbReference type="Pfam" id="PF07811"/>
    </source>
</evidence>
<dbReference type="RefSeq" id="WP_141318936.1">
    <property type="nucleotide sequence ID" value="NZ_BJLP01000009.1"/>
</dbReference>
<comment type="caution">
    <text evidence="2">The sequence shown here is derived from an EMBL/GenBank/DDBJ whole genome shotgun (WGS) entry which is preliminary data.</text>
</comment>
<dbReference type="AlphaFoldDB" id="A0A4Y3KBI0"/>
<gene>
    <name evidence="2" type="ORF">CUD01_08090</name>
</gene>
<protein>
    <recommendedName>
        <fullName evidence="1">TadE-like domain-containing protein</fullName>
    </recommendedName>
</protein>
<feature type="domain" description="TadE-like" evidence="1">
    <location>
        <begin position="9"/>
        <end position="51"/>
    </location>
</feature>
<name>A0A4Y3KBI0_CELUD</name>
<dbReference type="Proteomes" id="UP000315842">
    <property type="component" value="Unassembled WGS sequence"/>
</dbReference>
<sequence length="114" mass="11342">MRRGQADRGAVTAELAVGLPAVAVLLLVVLGVSAAGVVQQRCAEAARTAARLAALGEDDATAVAGARHVAGDAARVDLARDDGWVTVSVASAFPVAGLGEALTVRGAATAWEEP</sequence>
<dbReference type="EMBL" id="BJLP01000009">
    <property type="protein sequence ID" value="GEA80365.1"/>
    <property type="molecule type" value="Genomic_DNA"/>
</dbReference>